<evidence type="ECO:0000313" key="2">
    <source>
        <dbReference type="Proteomes" id="UP001365846"/>
    </source>
</evidence>
<dbReference type="RefSeq" id="WP_340360423.1">
    <property type="nucleotide sequence ID" value="NZ_JBBKZU010000018.1"/>
</dbReference>
<dbReference type="EMBL" id="JBBKZU010000018">
    <property type="protein sequence ID" value="MEJ8815207.1"/>
    <property type="molecule type" value="Genomic_DNA"/>
</dbReference>
<reference evidence="1 2" key="1">
    <citation type="submission" date="2024-03" db="EMBL/GenBank/DDBJ databases">
        <title>Novel species of the genus Variovorax.</title>
        <authorList>
            <person name="Liu Q."/>
            <person name="Xin Y.-H."/>
        </authorList>
    </citation>
    <scope>NUCLEOTIDE SEQUENCE [LARGE SCALE GENOMIC DNA]</scope>
    <source>
        <strain evidence="1 2">KACC 18899</strain>
    </source>
</reference>
<accession>A0ABU8VPX2</accession>
<keyword evidence="2" id="KW-1185">Reference proteome</keyword>
<sequence>MNEATVKALLRAARAEAIRTGRSQVLTGYRLDVFVEPQPAGVTPRALYRVRGRTVTFGAAAAAMVDATKEA</sequence>
<protein>
    <recommendedName>
        <fullName evidence="3">TldD/PmbA family protein</fullName>
    </recommendedName>
</protein>
<evidence type="ECO:0000313" key="1">
    <source>
        <dbReference type="EMBL" id="MEJ8815207.1"/>
    </source>
</evidence>
<name>A0ABU8VPX2_9BURK</name>
<evidence type="ECO:0008006" key="3">
    <source>
        <dbReference type="Google" id="ProtNLM"/>
    </source>
</evidence>
<organism evidence="1 2">
    <name type="scientific">Variovorax ureilyticus</name>
    <dbReference type="NCBI Taxonomy" id="1836198"/>
    <lineage>
        <taxon>Bacteria</taxon>
        <taxon>Pseudomonadati</taxon>
        <taxon>Pseudomonadota</taxon>
        <taxon>Betaproteobacteria</taxon>
        <taxon>Burkholderiales</taxon>
        <taxon>Comamonadaceae</taxon>
        <taxon>Variovorax</taxon>
    </lineage>
</organism>
<comment type="caution">
    <text evidence="1">The sequence shown here is derived from an EMBL/GenBank/DDBJ whole genome shotgun (WGS) entry which is preliminary data.</text>
</comment>
<dbReference type="Proteomes" id="UP001365846">
    <property type="component" value="Unassembled WGS sequence"/>
</dbReference>
<gene>
    <name evidence="1" type="ORF">WKW77_29345</name>
</gene>
<proteinExistence type="predicted"/>